<keyword evidence="4 12" id="KW-0813">Transport</keyword>
<dbReference type="EMBL" id="KX943430">
    <property type="protein sequence ID" value="APX39930.1"/>
    <property type="molecule type" value="Genomic_DNA"/>
</dbReference>
<geneLocation type="mitochondrion" evidence="14"/>
<dbReference type="GO" id="GO:0015986">
    <property type="term" value="P:proton motive force-driven ATP synthesis"/>
    <property type="evidence" value="ECO:0007669"/>
    <property type="project" value="InterPro"/>
</dbReference>
<feature type="transmembrane region" description="Helical" evidence="13">
    <location>
        <begin position="12"/>
        <end position="33"/>
    </location>
</feature>
<evidence type="ECO:0000256" key="13">
    <source>
        <dbReference type="SAM" id="Phobius"/>
    </source>
</evidence>
<comment type="subcellular location">
    <subcellularLocation>
        <location evidence="1 12">Mitochondrion membrane</location>
        <topology evidence="1 12">Single-pass membrane protein</topology>
    </subcellularLocation>
</comment>
<evidence type="ECO:0000256" key="10">
    <source>
        <dbReference type="ARBA" id="ARBA00023128"/>
    </source>
</evidence>
<dbReference type="AlphaFoldDB" id="A0A1P8NMV1"/>
<dbReference type="InterPro" id="IPR001421">
    <property type="entry name" value="ATP8_metazoa"/>
</dbReference>
<dbReference type="Pfam" id="PF00895">
    <property type="entry name" value="ATP-synt_8"/>
    <property type="match status" value="1"/>
</dbReference>
<dbReference type="GO" id="GO:0031966">
    <property type="term" value="C:mitochondrial membrane"/>
    <property type="evidence" value="ECO:0007669"/>
    <property type="project" value="UniProtKB-SubCell"/>
</dbReference>
<keyword evidence="8 13" id="KW-1133">Transmembrane helix</keyword>
<dbReference type="GO" id="GO:0045259">
    <property type="term" value="C:proton-transporting ATP synthase complex"/>
    <property type="evidence" value="ECO:0007669"/>
    <property type="project" value="UniProtKB-KW"/>
</dbReference>
<evidence type="ECO:0000256" key="3">
    <source>
        <dbReference type="ARBA" id="ARBA00011291"/>
    </source>
</evidence>
<gene>
    <name evidence="14" type="primary">atp8</name>
</gene>
<keyword evidence="10 12" id="KW-0496">Mitochondrion</keyword>
<keyword evidence="7 12" id="KW-0375">Hydrogen ion transport</keyword>
<keyword evidence="5 12" id="KW-0138">CF(0)</keyword>
<comment type="similarity">
    <text evidence="2 12">Belongs to the ATPase protein 8 family.</text>
</comment>
<proteinExistence type="inferred from homology"/>
<keyword evidence="11 13" id="KW-0472">Membrane</keyword>
<evidence type="ECO:0000256" key="5">
    <source>
        <dbReference type="ARBA" id="ARBA00022547"/>
    </source>
</evidence>
<evidence type="ECO:0000256" key="8">
    <source>
        <dbReference type="ARBA" id="ARBA00022989"/>
    </source>
</evidence>
<evidence type="ECO:0000256" key="1">
    <source>
        <dbReference type="ARBA" id="ARBA00004304"/>
    </source>
</evidence>
<evidence type="ECO:0000256" key="2">
    <source>
        <dbReference type="ARBA" id="ARBA00008892"/>
    </source>
</evidence>
<evidence type="ECO:0000256" key="11">
    <source>
        <dbReference type="ARBA" id="ARBA00023136"/>
    </source>
</evidence>
<evidence type="ECO:0000256" key="12">
    <source>
        <dbReference type="RuleBase" id="RU003661"/>
    </source>
</evidence>
<dbReference type="GO" id="GO:0015078">
    <property type="term" value="F:proton transmembrane transporter activity"/>
    <property type="evidence" value="ECO:0007669"/>
    <property type="project" value="InterPro"/>
</dbReference>
<comment type="subunit">
    <text evidence="3">F-type ATPases have 2 components, CF(1) - the catalytic core - and CF(0) - the membrane proton channel.</text>
</comment>
<evidence type="ECO:0000256" key="9">
    <source>
        <dbReference type="ARBA" id="ARBA00023065"/>
    </source>
</evidence>
<accession>A0A1P8NMV1</accession>
<keyword evidence="6 12" id="KW-0812">Transmembrane</keyword>
<reference evidence="14" key="2">
    <citation type="submission" date="2016-10" db="EMBL/GenBank/DDBJ databases">
        <authorList>
            <person name="Gomez-Rodriguez C."/>
            <person name="Crampton-Platt A."/>
            <person name="Timmermans M.J.T.N."/>
            <person name="Baselga A."/>
            <person name="Vogler A.P."/>
        </authorList>
    </citation>
    <scope>NUCLEOTIDE SEQUENCE</scope>
</reference>
<evidence type="ECO:0000256" key="6">
    <source>
        <dbReference type="ARBA" id="ARBA00022692"/>
    </source>
</evidence>
<name>A0A1P8NMV1_9CUCU</name>
<keyword evidence="9 12" id="KW-0406">Ion transport</keyword>
<organism evidence="14">
    <name type="scientific">Longitarsus candidulus</name>
    <dbReference type="NCBI Taxonomy" id="1425520"/>
    <lineage>
        <taxon>Eukaryota</taxon>
        <taxon>Metazoa</taxon>
        <taxon>Ecdysozoa</taxon>
        <taxon>Arthropoda</taxon>
        <taxon>Hexapoda</taxon>
        <taxon>Insecta</taxon>
        <taxon>Pterygota</taxon>
        <taxon>Neoptera</taxon>
        <taxon>Endopterygota</taxon>
        <taxon>Coleoptera</taxon>
        <taxon>Polyphaga</taxon>
        <taxon>Cucujiformia</taxon>
        <taxon>Chrysomeloidea</taxon>
        <taxon>Chrysomelidae</taxon>
        <taxon>Galerucinae</taxon>
        <taxon>Alticini</taxon>
        <taxon>Longitarsus</taxon>
    </lineage>
</organism>
<reference evidence="14" key="1">
    <citation type="journal article" date="2015" name="Methods Ecol Evol">
        <title>Validating the power of mitochondrial metagenomics for community ecology and phylogenetics of complex assemblages.</title>
        <authorList>
            <person name="Gomez-Rodriguez C."/>
            <person name="Crampton-Platt A."/>
            <person name="Timmermans M.J.T.N."/>
            <person name="Baselga A."/>
            <person name="Vogler A.P."/>
        </authorList>
    </citation>
    <scope>NUCLEOTIDE SEQUENCE</scope>
</reference>
<evidence type="ECO:0000313" key="14">
    <source>
        <dbReference type="EMBL" id="APX39930.1"/>
    </source>
</evidence>
<evidence type="ECO:0000256" key="7">
    <source>
        <dbReference type="ARBA" id="ARBA00022781"/>
    </source>
</evidence>
<protein>
    <recommendedName>
        <fullName evidence="12">ATP synthase complex subunit 8</fullName>
    </recommendedName>
</protein>
<sequence length="51" mass="6504">MPQMMPMNWLTLMFFFIMIFYTFNNLNFFNFLYMPKKFLISKMKISSNWKW</sequence>
<evidence type="ECO:0000256" key="4">
    <source>
        <dbReference type="ARBA" id="ARBA00022448"/>
    </source>
</evidence>